<dbReference type="Gramene" id="LPERR09G07130.1">
    <property type="protein sequence ID" value="LPERR09G07130.1"/>
    <property type="gene ID" value="LPERR09G07130"/>
</dbReference>
<accession>A0A0D9XDQ6</accession>
<dbReference type="EnsemblPlants" id="LPERR09G07130.1">
    <property type="protein sequence ID" value="LPERR09G07130.1"/>
    <property type="gene ID" value="LPERR09G07130"/>
</dbReference>
<dbReference type="Proteomes" id="UP000032180">
    <property type="component" value="Chromosome 9"/>
</dbReference>
<keyword evidence="2" id="KW-1185">Reference proteome</keyword>
<dbReference type="AlphaFoldDB" id="A0A0D9XDQ6"/>
<sequence>MYAPETWIAVHHFFRHLSPGFRPIDVATACGGPDRDAPCAVMASVQLCELGEMVGYRWRKLDQETHTFDGIVVVGVDEVS</sequence>
<reference evidence="1" key="3">
    <citation type="submission" date="2015-04" db="UniProtKB">
        <authorList>
            <consortium name="EnsemblPlants"/>
        </authorList>
    </citation>
    <scope>IDENTIFICATION</scope>
</reference>
<organism evidence="1 2">
    <name type="scientific">Leersia perrieri</name>
    <dbReference type="NCBI Taxonomy" id="77586"/>
    <lineage>
        <taxon>Eukaryota</taxon>
        <taxon>Viridiplantae</taxon>
        <taxon>Streptophyta</taxon>
        <taxon>Embryophyta</taxon>
        <taxon>Tracheophyta</taxon>
        <taxon>Spermatophyta</taxon>
        <taxon>Magnoliopsida</taxon>
        <taxon>Liliopsida</taxon>
        <taxon>Poales</taxon>
        <taxon>Poaceae</taxon>
        <taxon>BOP clade</taxon>
        <taxon>Oryzoideae</taxon>
        <taxon>Oryzeae</taxon>
        <taxon>Oryzinae</taxon>
        <taxon>Leersia</taxon>
    </lineage>
</organism>
<proteinExistence type="predicted"/>
<name>A0A0D9XDQ6_9ORYZ</name>
<protein>
    <submittedName>
        <fullName evidence="1">Uncharacterized protein</fullName>
    </submittedName>
</protein>
<reference evidence="2" key="2">
    <citation type="submission" date="2013-12" db="EMBL/GenBank/DDBJ databases">
        <authorList>
            <person name="Yu Y."/>
            <person name="Lee S."/>
            <person name="de Baynast K."/>
            <person name="Wissotski M."/>
            <person name="Liu L."/>
            <person name="Talag J."/>
            <person name="Goicoechea J."/>
            <person name="Angelova A."/>
            <person name="Jetty R."/>
            <person name="Kudrna D."/>
            <person name="Golser W."/>
            <person name="Rivera L."/>
            <person name="Zhang J."/>
            <person name="Wing R."/>
        </authorList>
    </citation>
    <scope>NUCLEOTIDE SEQUENCE</scope>
</reference>
<dbReference type="HOGENOM" id="CLU_2593253_0_0_1"/>
<evidence type="ECO:0000313" key="1">
    <source>
        <dbReference type="EnsemblPlants" id="LPERR09G07130.1"/>
    </source>
</evidence>
<evidence type="ECO:0000313" key="2">
    <source>
        <dbReference type="Proteomes" id="UP000032180"/>
    </source>
</evidence>
<reference evidence="1 2" key="1">
    <citation type="submission" date="2012-08" db="EMBL/GenBank/DDBJ databases">
        <title>Oryza genome evolution.</title>
        <authorList>
            <person name="Wing R.A."/>
        </authorList>
    </citation>
    <scope>NUCLEOTIDE SEQUENCE</scope>
</reference>